<comment type="caution">
    <text evidence="2">The sequence shown here is derived from an EMBL/GenBank/DDBJ whole genome shotgun (WGS) entry which is preliminary data.</text>
</comment>
<evidence type="ECO:0000256" key="1">
    <source>
        <dbReference type="SAM" id="MobiDB-lite"/>
    </source>
</evidence>
<proteinExistence type="predicted"/>
<dbReference type="Proteomes" id="UP000188268">
    <property type="component" value="Unassembled WGS sequence"/>
</dbReference>
<accession>A0A1R3HKU6</accession>
<evidence type="ECO:0000313" key="3">
    <source>
        <dbReference type="Proteomes" id="UP000188268"/>
    </source>
</evidence>
<dbReference type="Gramene" id="OMO70928">
    <property type="protein sequence ID" value="OMO70928"/>
    <property type="gene ID" value="CCACVL1_18573"/>
</dbReference>
<sequence length="37" mass="4008">MAYGTTQRMQSGMATSGNPLEMSVLNLDDSDMVPMAR</sequence>
<keyword evidence="3" id="KW-1185">Reference proteome</keyword>
<protein>
    <submittedName>
        <fullName evidence="2">Uncharacterized protein</fullName>
    </submittedName>
</protein>
<name>A0A1R3HKU6_COCAP</name>
<evidence type="ECO:0000313" key="2">
    <source>
        <dbReference type="EMBL" id="OMO70928.1"/>
    </source>
</evidence>
<dbReference type="EMBL" id="AWWV01011749">
    <property type="protein sequence ID" value="OMO70928.1"/>
    <property type="molecule type" value="Genomic_DNA"/>
</dbReference>
<reference evidence="2 3" key="1">
    <citation type="submission" date="2013-09" db="EMBL/GenBank/DDBJ databases">
        <title>Corchorus capsularis genome sequencing.</title>
        <authorList>
            <person name="Alam M."/>
            <person name="Haque M.S."/>
            <person name="Islam M.S."/>
            <person name="Emdad E.M."/>
            <person name="Islam M.M."/>
            <person name="Ahmed B."/>
            <person name="Halim A."/>
            <person name="Hossen Q.M.M."/>
            <person name="Hossain M.Z."/>
            <person name="Ahmed R."/>
            <person name="Khan M.M."/>
            <person name="Islam R."/>
            <person name="Rashid M.M."/>
            <person name="Khan S.A."/>
            <person name="Rahman M.S."/>
            <person name="Alam M."/>
        </authorList>
    </citation>
    <scope>NUCLEOTIDE SEQUENCE [LARGE SCALE GENOMIC DNA]</scope>
    <source>
        <strain evidence="3">cv. CVL-1</strain>
        <tissue evidence="2">Whole seedling</tissue>
    </source>
</reference>
<gene>
    <name evidence="2" type="ORF">CCACVL1_18573</name>
</gene>
<feature type="compositionally biased region" description="Polar residues" evidence="1">
    <location>
        <begin position="1"/>
        <end position="18"/>
    </location>
</feature>
<organism evidence="2 3">
    <name type="scientific">Corchorus capsularis</name>
    <name type="common">Jute</name>
    <dbReference type="NCBI Taxonomy" id="210143"/>
    <lineage>
        <taxon>Eukaryota</taxon>
        <taxon>Viridiplantae</taxon>
        <taxon>Streptophyta</taxon>
        <taxon>Embryophyta</taxon>
        <taxon>Tracheophyta</taxon>
        <taxon>Spermatophyta</taxon>
        <taxon>Magnoliopsida</taxon>
        <taxon>eudicotyledons</taxon>
        <taxon>Gunneridae</taxon>
        <taxon>Pentapetalae</taxon>
        <taxon>rosids</taxon>
        <taxon>malvids</taxon>
        <taxon>Malvales</taxon>
        <taxon>Malvaceae</taxon>
        <taxon>Grewioideae</taxon>
        <taxon>Apeibeae</taxon>
        <taxon>Corchorus</taxon>
    </lineage>
</organism>
<dbReference type="AlphaFoldDB" id="A0A1R3HKU6"/>
<feature type="region of interest" description="Disordered" evidence="1">
    <location>
        <begin position="1"/>
        <end position="37"/>
    </location>
</feature>